<feature type="transmembrane region" description="Helical" evidence="1">
    <location>
        <begin position="122"/>
        <end position="143"/>
    </location>
</feature>
<gene>
    <name evidence="2" type="ORF">GCM10007157_09600</name>
</gene>
<protein>
    <recommendedName>
        <fullName evidence="4">DUF2878 domain-containing protein</fullName>
    </recommendedName>
</protein>
<feature type="transmembrane region" description="Helical" evidence="1">
    <location>
        <begin position="149"/>
        <end position="169"/>
    </location>
</feature>
<keyword evidence="1" id="KW-1133">Transmembrane helix</keyword>
<keyword evidence="1" id="KW-0472">Membrane</keyword>
<evidence type="ECO:0000313" key="2">
    <source>
        <dbReference type="EMBL" id="GGW21778.1"/>
    </source>
</evidence>
<dbReference type="InterPro" id="IPR021306">
    <property type="entry name" value="DUF2878"/>
</dbReference>
<evidence type="ECO:0000256" key="1">
    <source>
        <dbReference type="SAM" id="Phobius"/>
    </source>
</evidence>
<comment type="caution">
    <text evidence="2">The sequence shown here is derived from an EMBL/GenBank/DDBJ whole genome shotgun (WGS) entry which is preliminary data.</text>
</comment>
<keyword evidence="3" id="KW-1185">Reference proteome</keyword>
<accession>A0A8H9LZU7</accession>
<sequence length="178" mass="19316">MATKRPFKPSGSLRGMLFNALRFEAGWLLCVLGGSWVAAATGAALLSWHAWRCARPGEWRFIAVFALLGLILDGGFHLAGGFDFHDDALIAGLLPVWLWMLWPLFATLVFHSLAWLWRYPLIAAACGAVSGPLSYLGGAALAGVTLAPWLLPAQAVAWGALCWGISTYMRRYRADIVG</sequence>
<dbReference type="AlphaFoldDB" id="A0A8H9LZU7"/>
<dbReference type="Proteomes" id="UP000623776">
    <property type="component" value="Unassembled WGS sequence"/>
</dbReference>
<name>A0A8H9LZU7_9GAMM</name>
<evidence type="ECO:0008006" key="4">
    <source>
        <dbReference type="Google" id="ProtNLM"/>
    </source>
</evidence>
<dbReference type="Pfam" id="PF11086">
    <property type="entry name" value="DUF2878"/>
    <property type="match status" value="1"/>
</dbReference>
<feature type="transmembrane region" description="Helical" evidence="1">
    <location>
        <begin position="25"/>
        <end position="49"/>
    </location>
</feature>
<keyword evidence="1" id="KW-0812">Transmembrane</keyword>
<dbReference type="EMBL" id="BMXN01000004">
    <property type="protein sequence ID" value="GGW21778.1"/>
    <property type="molecule type" value="Genomic_DNA"/>
</dbReference>
<feature type="transmembrane region" description="Helical" evidence="1">
    <location>
        <begin position="88"/>
        <end position="110"/>
    </location>
</feature>
<organism evidence="2 3">
    <name type="scientific">Vreelandella hamiltonii</name>
    <dbReference type="NCBI Taxonomy" id="502829"/>
    <lineage>
        <taxon>Bacteria</taxon>
        <taxon>Pseudomonadati</taxon>
        <taxon>Pseudomonadota</taxon>
        <taxon>Gammaproteobacteria</taxon>
        <taxon>Oceanospirillales</taxon>
        <taxon>Halomonadaceae</taxon>
        <taxon>Vreelandella</taxon>
    </lineage>
</organism>
<feature type="transmembrane region" description="Helical" evidence="1">
    <location>
        <begin position="61"/>
        <end position="82"/>
    </location>
</feature>
<proteinExistence type="predicted"/>
<reference evidence="3" key="1">
    <citation type="journal article" date="2019" name="Int. J. Syst. Evol. Microbiol.">
        <title>The Global Catalogue of Microorganisms (GCM) 10K type strain sequencing project: providing services to taxonomists for standard genome sequencing and annotation.</title>
        <authorList>
            <consortium name="The Broad Institute Genomics Platform"/>
            <consortium name="The Broad Institute Genome Sequencing Center for Infectious Disease"/>
            <person name="Wu L."/>
            <person name="Ma J."/>
        </authorList>
    </citation>
    <scope>NUCLEOTIDE SEQUENCE [LARGE SCALE GENOMIC DNA]</scope>
    <source>
        <strain evidence="3">KCTC 22154</strain>
    </source>
</reference>
<evidence type="ECO:0000313" key="3">
    <source>
        <dbReference type="Proteomes" id="UP000623776"/>
    </source>
</evidence>